<evidence type="ECO:0000256" key="1">
    <source>
        <dbReference type="SAM" id="MobiDB-lite"/>
    </source>
</evidence>
<protein>
    <submittedName>
        <fullName evidence="2">Uncharacterized protein</fullName>
    </submittedName>
</protein>
<organism evidence="2 3">
    <name type="scientific">Mucor circinelloides f. circinelloides (strain 1006PhL)</name>
    <name type="common">Mucormycosis agent</name>
    <name type="synonym">Calyptromyces circinelloides</name>
    <dbReference type="NCBI Taxonomy" id="1220926"/>
    <lineage>
        <taxon>Eukaryota</taxon>
        <taxon>Fungi</taxon>
        <taxon>Fungi incertae sedis</taxon>
        <taxon>Mucoromycota</taxon>
        <taxon>Mucoromycotina</taxon>
        <taxon>Mucoromycetes</taxon>
        <taxon>Mucorales</taxon>
        <taxon>Mucorineae</taxon>
        <taxon>Mucoraceae</taxon>
        <taxon>Mucor</taxon>
    </lineage>
</organism>
<proteinExistence type="predicted"/>
<keyword evidence="3" id="KW-1185">Reference proteome</keyword>
<name>S2J1Q1_MUCC1</name>
<dbReference type="Proteomes" id="UP000014254">
    <property type="component" value="Unassembled WGS sequence"/>
</dbReference>
<dbReference type="EMBL" id="KE124132">
    <property type="protein sequence ID" value="EPB82077.1"/>
    <property type="molecule type" value="Genomic_DNA"/>
</dbReference>
<dbReference type="OrthoDB" id="10327413at2759"/>
<sequence>MSNSDTVLDAIKKAESSLAKLTMEDKDSHPPPDIISLCTQDLKRLKLSYTAASATIKTAKRHAFQKSSNRVDINQPSKKPGTRLFKVNDRRQRLKRKRIVKQLKKSVS</sequence>
<gene>
    <name evidence="2" type="ORF">HMPREF1544_11205</name>
</gene>
<dbReference type="InParanoid" id="S2J1Q1"/>
<dbReference type="AlphaFoldDB" id="S2J1Q1"/>
<feature type="compositionally biased region" description="Basic residues" evidence="1">
    <location>
        <begin position="92"/>
        <end position="108"/>
    </location>
</feature>
<reference evidence="3" key="1">
    <citation type="submission" date="2013-05" db="EMBL/GenBank/DDBJ databases">
        <title>The Genome sequence of Mucor circinelloides f. circinelloides 1006PhL.</title>
        <authorList>
            <consortium name="The Broad Institute Genomics Platform"/>
            <person name="Cuomo C."/>
            <person name="Earl A."/>
            <person name="Findley K."/>
            <person name="Lee S.C."/>
            <person name="Walker B."/>
            <person name="Young S."/>
            <person name="Zeng Q."/>
            <person name="Gargeya S."/>
            <person name="Fitzgerald M."/>
            <person name="Haas B."/>
            <person name="Abouelleil A."/>
            <person name="Allen A.W."/>
            <person name="Alvarado L."/>
            <person name="Arachchi H.M."/>
            <person name="Berlin A.M."/>
            <person name="Chapman S.B."/>
            <person name="Gainer-Dewar J."/>
            <person name="Goldberg J."/>
            <person name="Griggs A."/>
            <person name="Gujja S."/>
            <person name="Hansen M."/>
            <person name="Howarth C."/>
            <person name="Imamovic A."/>
            <person name="Ireland A."/>
            <person name="Larimer J."/>
            <person name="McCowan C."/>
            <person name="Murphy C."/>
            <person name="Pearson M."/>
            <person name="Poon T.W."/>
            <person name="Priest M."/>
            <person name="Roberts A."/>
            <person name="Saif S."/>
            <person name="Shea T."/>
            <person name="Sisk P."/>
            <person name="Sykes S."/>
            <person name="Wortman J."/>
            <person name="Nusbaum C."/>
            <person name="Birren B."/>
        </authorList>
    </citation>
    <scope>NUCLEOTIDE SEQUENCE [LARGE SCALE GENOMIC DNA]</scope>
    <source>
        <strain evidence="3">1006PhL</strain>
    </source>
</reference>
<evidence type="ECO:0000313" key="3">
    <source>
        <dbReference type="Proteomes" id="UP000014254"/>
    </source>
</evidence>
<evidence type="ECO:0000313" key="2">
    <source>
        <dbReference type="EMBL" id="EPB82077.1"/>
    </source>
</evidence>
<dbReference type="OMA" id="ATPSNEH"/>
<dbReference type="VEuPathDB" id="FungiDB:HMPREF1544_11205"/>
<feature type="compositionally biased region" description="Polar residues" evidence="1">
    <location>
        <begin position="65"/>
        <end position="77"/>
    </location>
</feature>
<accession>S2J1Q1</accession>
<feature type="region of interest" description="Disordered" evidence="1">
    <location>
        <begin position="64"/>
        <end position="108"/>
    </location>
</feature>